<dbReference type="GO" id="GO:0009451">
    <property type="term" value="P:RNA modification"/>
    <property type="evidence" value="ECO:0007669"/>
    <property type="project" value="InterPro"/>
</dbReference>
<reference evidence="1" key="2">
    <citation type="submission" date="2018-10" db="UniProtKB">
        <authorList>
            <consortium name="EnsemblPlants"/>
        </authorList>
    </citation>
    <scope>IDENTIFICATION</scope>
</reference>
<proteinExistence type="predicted"/>
<reference evidence="1" key="1">
    <citation type="submission" date="2018-08" db="EMBL/GenBank/DDBJ databases">
        <authorList>
            <person name="Rossello M."/>
        </authorList>
    </citation>
    <scope>NUCLEOTIDE SEQUENCE [LARGE SCALE GENOMIC DNA]</scope>
    <source>
        <strain evidence="1">cv. Chinese Spring</strain>
    </source>
</reference>
<dbReference type="Gramene" id="TraesCS2A03G1239000.1">
    <property type="protein sequence ID" value="TraesCS2A03G1239000.1.CDS"/>
    <property type="gene ID" value="TraesCS2A03G1239000"/>
</dbReference>
<dbReference type="AlphaFoldDB" id="A0A3B6B7G2"/>
<evidence type="ECO:0000313" key="1">
    <source>
        <dbReference type="EnsemblPlants" id="TraesCS2A02G535500.1"/>
    </source>
</evidence>
<evidence type="ECO:0000313" key="2">
    <source>
        <dbReference type="Proteomes" id="UP000019116"/>
    </source>
</evidence>
<dbReference type="InterPro" id="IPR011990">
    <property type="entry name" value="TPR-like_helical_dom_sf"/>
</dbReference>
<dbReference type="Gramene" id="TraesCS2A02G535500.1">
    <property type="protein sequence ID" value="TraesCS2A02G535500.1"/>
    <property type="gene ID" value="TraesCS2A02G535500"/>
</dbReference>
<dbReference type="PANTHER" id="PTHR47926:SF543">
    <property type="entry name" value="(WILD MALAYSIAN BANANA) HYPOTHETICAL PROTEIN"/>
    <property type="match status" value="1"/>
</dbReference>
<dbReference type="Gene3D" id="1.25.40.10">
    <property type="entry name" value="Tetratricopeptide repeat domain"/>
    <property type="match status" value="1"/>
</dbReference>
<organism evidence="1">
    <name type="scientific">Triticum aestivum</name>
    <name type="common">Wheat</name>
    <dbReference type="NCBI Taxonomy" id="4565"/>
    <lineage>
        <taxon>Eukaryota</taxon>
        <taxon>Viridiplantae</taxon>
        <taxon>Streptophyta</taxon>
        <taxon>Embryophyta</taxon>
        <taxon>Tracheophyta</taxon>
        <taxon>Spermatophyta</taxon>
        <taxon>Magnoliopsida</taxon>
        <taxon>Liliopsida</taxon>
        <taxon>Poales</taxon>
        <taxon>Poaceae</taxon>
        <taxon>BOP clade</taxon>
        <taxon>Pooideae</taxon>
        <taxon>Triticodae</taxon>
        <taxon>Triticeae</taxon>
        <taxon>Triticinae</taxon>
        <taxon>Triticum</taxon>
    </lineage>
</organism>
<dbReference type="Gramene" id="TraesROB_scaffold_089615_01G000200.1">
    <property type="protein sequence ID" value="TraesROB_scaffold_089615_01G000200.1"/>
    <property type="gene ID" value="TraesROB_scaffold_089615_01G000200"/>
</dbReference>
<dbReference type="OrthoDB" id="9990610at2759"/>
<dbReference type="EnsemblPlants" id="TraesCS2A02G535500.1">
    <property type="protein sequence ID" value="TraesCS2A02G535500.1"/>
    <property type="gene ID" value="TraesCS2A02G535500"/>
</dbReference>
<sequence>MYRWTHLGSHFEILSDECTYNVMSKGAISLFHSMQQAGARPDKITLVGLLSVYAAVGALELGTELDSYASKRGLYSNVYIGTALVDMDLEVWNSHQSHTSVWEIAVQE</sequence>
<dbReference type="Gramene" id="TraesCLE_scaffold_132997_01G000200.1">
    <property type="protein sequence ID" value="TraesCLE_scaffold_132997_01G000200.1"/>
    <property type="gene ID" value="TraesCLE_scaffold_132997_01G000200"/>
</dbReference>
<protein>
    <submittedName>
        <fullName evidence="1">Uncharacterized protein</fullName>
    </submittedName>
</protein>
<accession>A0A3B6B7G2</accession>
<dbReference type="PANTHER" id="PTHR47926">
    <property type="entry name" value="PENTATRICOPEPTIDE REPEAT-CONTAINING PROTEIN"/>
    <property type="match status" value="1"/>
</dbReference>
<dbReference type="GO" id="GO:0003723">
    <property type="term" value="F:RNA binding"/>
    <property type="evidence" value="ECO:0007669"/>
    <property type="project" value="InterPro"/>
</dbReference>
<keyword evidence="2" id="KW-1185">Reference proteome</keyword>
<dbReference type="STRING" id="4565.A0A3B6B7G2"/>
<dbReference type="Gramene" id="TraesCAD_scaffold_136343_01G000200.1">
    <property type="protein sequence ID" value="TraesCAD_scaffold_136343_01G000200.1"/>
    <property type="gene ID" value="TraesCAD_scaffold_136343_01G000200"/>
</dbReference>
<dbReference type="InterPro" id="IPR046960">
    <property type="entry name" value="PPR_At4g14850-like_plant"/>
</dbReference>
<dbReference type="OMA" id="WTHLGSH"/>
<dbReference type="Proteomes" id="UP000019116">
    <property type="component" value="Chromosome 2A"/>
</dbReference>
<dbReference type="SMR" id="A0A3B6B7G2"/>
<name>A0A3B6B7G2_WHEAT</name>